<keyword evidence="3" id="KW-0804">Transcription</keyword>
<dbReference type="PROSITE" id="PS51077">
    <property type="entry name" value="HTH_ICLR"/>
    <property type="match status" value="1"/>
</dbReference>
<dbReference type="PANTHER" id="PTHR30136">
    <property type="entry name" value="HELIX-TURN-HELIX TRANSCRIPTIONAL REGULATOR, ICLR FAMILY"/>
    <property type="match status" value="1"/>
</dbReference>
<evidence type="ECO:0000256" key="2">
    <source>
        <dbReference type="ARBA" id="ARBA00023125"/>
    </source>
</evidence>
<dbReference type="InterPro" id="IPR036388">
    <property type="entry name" value="WH-like_DNA-bd_sf"/>
</dbReference>
<dbReference type="PROSITE" id="PS51078">
    <property type="entry name" value="ICLR_ED"/>
    <property type="match status" value="1"/>
</dbReference>
<sequence>MARQSNGVSAISRVVRVLDTFSFEAPFLSLSEISERAGIPMSSAHRIVSELVEHGLLERMPDRSYRVGNRLWEMGSRTPGALGLREIALPFLHAIQSRVRQHTQLLVRSGLDVLVIERLSSRDAVVNASIVGGRIPLQHSSSGIVLLAHADDDLLDRVLERGLAPITASSLSTPEQLREAVAAARRSGFAVSEGWIFEESRGIAVPIRGSQEVVVGTVSVVVPNDHSPVDDLVRLLRLAADGISEALLRSYLPPGHPHARAGGVYRQLVSSSDRSMEYFEHLLEDAPPQER</sequence>
<evidence type="ECO:0000259" key="5">
    <source>
        <dbReference type="PROSITE" id="PS51078"/>
    </source>
</evidence>
<feature type="domain" description="HTH iclR-type" evidence="4">
    <location>
        <begin position="8"/>
        <end position="69"/>
    </location>
</feature>
<name>A0A8J3GT24_9MICO</name>
<comment type="caution">
    <text evidence="6">The sequence shown here is derived from an EMBL/GenBank/DDBJ whole genome shotgun (WGS) entry which is preliminary data.</text>
</comment>
<dbReference type="SMART" id="SM00346">
    <property type="entry name" value="HTH_ICLR"/>
    <property type="match status" value="1"/>
</dbReference>
<dbReference type="Gene3D" id="1.10.10.10">
    <property type="entry name" value="Winged helix-like DNA-binding domain superfamily/Winged helix DNA-binding domain"/>
    <property type="match status" value="1"/>
</dbReference>
<dbReference type="Pfam" id="PF01614">
    <property type="entry name" value="IclR_C"/>
    <property type="match status" value="1"/>
</dbReference>
<evidence type="ECO:0000259" key="4">
    <source>
        <dbReference type="PROSITE" id="PS51077"/>
    </source>
</evidence>
<dbReference type="Gene3D" id="3.30.450.40">
    <property type="match status" value="1"/>
</dbReference>
<gene>
    <name evidence="6" type="ORF">GCM10011600_26980</name>
</gene>
<dbReference type="InterPro" id="IPR014757">
    <property type="entry name" value="Tscrpt_reg_IclR_C"/>
</dbReference>
<dbReference type="InterPro" id="IPR029016">
    <property type="entry name" value="GAF-like_dom_sf"/>
</dbReference>
<keyword evidence="7" id="KW-1185">Reference proteome</keyword>
<dbReference type="SUPFAM" id="SSF46785">
    <property type="entry name" value="Winged helix' DNA-binding domain"/>
    <property type="match status" value="1"/>
</dbReference>
<evidence type="ECO:0000313" key="7">
    <source>
        <dbReference type="Proteomes" id="UP000617531"/>
    </source>
</evidence>
<dbReference type="InterPro" id="IPR050707">
    <property type="entry name" value="HTH_MetabolicPath_Reg"/>
</dbReference>
<keyword evidence="2" id="KW-0238">DNA-binding</keyword>
<organism evidence="6 7">
    <name type="scientific">Pseudolysinimonas yzui</name>
    <dbReference type="NCBI Taxonomy" id="2708254"/>
    <lineage>
        <taxon>Bacteria</taxon>
        <taxon>Bacillati</taxon>
        <taxon>Actinomycetota</taxon>
        <taxon>Actinomycetes</taxon>
        <taxon>Micrococcales</taxon>
        <taxon>Microbacteriaceae</taxon>
        <taxon>Pseudolysinimonas</taxon>
    </lineage>
</organism>
<feature type="domain" description="IclR-ED" evidence="5">
    <location>
        <begin position="70"/>
        <end position="249"/>
    </location>
</feature>
<dbReference type="EMBL" id="BNAI01000008">
    <property type="protein sequence ID" value="GHF24507.1"/>
    <property type="molecule type" value="Genomic_DNA"/>
</dbReference>
<proteinExistence type="predicted"/>
<keyword evidence="1" id="KW-0805">Transcription regulation</keyword>
<dbReference type="RefSeq" id="WP_191284062.1">
    <property type="nucleotide sequence ID" value="NZ_BNAI01000008.1"/>
</dbReference>
<dbReference type="GO" id="GO:0003700">
    <property type="term" value="F:DNA-binding transcription factor activity"/>
    <property type="evidence" value="ECO:0007669"/>
    <property type="project" value="TreeGrafter"/>
</dbReference>
<dbReference type="Proteomes" id="UP000617531">
    <property type="component" value="Unassembled WGS sequence"/>
</dbReference>
<evidence type="ECO:0000256" key="3">
    <source>
        <dbReference type="ARBA" id="ARBA00023163"/>
    </source>
</evidence>
<dbReference type="Pfam" id="PF09339">
    <property type="entry name" value="HTH_IclR"/>
    <property type="match status" value="1"/>
</dbReference>
<reference evidence="6" key="2">
    <citation type="submission" date="2020-09" db="EMBL/GenBank/DDBJ databases">
        <authorList>
            <person name="Sun Q."/>
            <person name="Zhou Y."/>
        </authorList>
    </citation>
    <scope>NUCLEOTIDE SEQUENCE</scope>
    <source>
        <strain evidence="6">CGMCC 1.16548</strain>
    </source>
</reference>
<reference evidence="6" key="1">
    <citation type="journal article" date="2014" name="Int. J. Syst. Evol. Microbiol.">
        <title>Complete genome sequence of Corynebacterium casei LMG S-19264T (=DSM 44701T), isolated from a smear-ripened cheese.</title>
        <authorList>
            <consortium name="US DOE Joint Genome Institute (JGI-PGF)"/>
            <person name="Walter F."/>
            <person name="Albersmeier A."/>
            <person name="Kalinowski J."/>
            <person name="Ruckert C."/>
        </authorList>
    </citation>
    <scope>NUCLEOTIDE SEQUENCE</scope>
    <source>
        <strain evidence="6">CGMCC 1.16548</strain>
    </source>
</reference>
<dbReference type="InterPro" id="IPR005471">
    <property type="entry name" value="Tscrpt_reg_IclR_N"/>
</dbReference>
<dbReference type="AlphaFoldDB" id="A0A8J3GT24"/>
<dbReference type="GO" id="GO:0045892">
    <property type="term" value="P:negative regulation of DNA-templated transcription"/>
    <property type="evidence" value="ECO:0007669"/>
    <property type="project" value="TreeGrafter"/>
</dbReference>
<dbReference type="GO" id="GO:0003677">
    <property type="term" value="F:DNA binding"/>
    <property type="evidence" value="ECO:0007669"/>
    <property type="project" value="UniProtKB-KW"/>
</dbReference>
<dbReference type="SUPFAM" id="SSF55781">
    <property type="entry name" value="GAF domain-like"/>
    <property type="match status" value="1"/>
</dbReference>
<evidence type="ECO:0000256" key="1">
    <source>
        <dbReference type="ARBA" id="ARBA00023015"/>
    </source>
</evidence>
<protein>
    <submittedName>
        <fullName evidence="6">IclR family transcriptional regulator</fullName>
    </submittedName>
</protein>
<dbReference type="InterPro" id="IPR036390">
    <property type="entry name" value="WH_DNA-bd_sf"/>
</dbReference>
<dbReference type="PANTHER" id="PTHR30136:SF24">
    <property type="entry name" value="HTH-TYPE TRANSCRIPTIONAL REPRESSOR ALLR"/>
    <property type="match status" value="1"/>
</dbReference>
<accession>A0A8J3GT24</accession>
<evidence type="ECO:0000313" key="6">
    <source>
        <dbReference type="EMBL" id="GHF24507.1"/>
    </source>
</evidence>